<evidence type="ECO:0000313" key="2">
    <source>
        <dbReference type="Proteomes" id="UP000261560"/>
    </source>
</evidence>
<reference evidence="1" key="1">
    <citation type="submission" date="2025-08" db="UniProtKB">
        <authorList>
            <consortium name="Ensembl"/>
        </authorList>
    </citation>
    <scope>IDENTIFICATION</scope>
</reference>
<name>A0A3B3BT72_ORYME</name>
<proteinExistence type="predicted"/>
<dbReference type="STRING" id="30732.ENSOMEP00000008765"/>
<accession>A0A3B3BT72</accession>
<dbReference type="GeneTree" id="ENSGT00940000156310"/>
<dbReference type="AlphaFoldDB" id="A0A3B3BT72"/>
<organism evidence="1 2">
    <name type="scientific">Oryzias melastigma</name>
    <name type="common">Marine medaka</name>
    <dbReference type="NCBI Taxonomy" id="30732"/>
    <lineage>
        <taxon>Eukaryota</taxon>
        <taxon>Metazoa</taxon>
        <taxon>Chordata</taxon>
        <taxon>Craniata</taxon>
        <taxon>Vertebrata</taxon>
        <taxon>Euteleostomi</taxon>
        <taxon>Actinopterygii</taxon>
        <taxon>Neopterygii</taxon>
        <taxon>Teleostei</taxon>
        <taxon>Neoteleostei</taxon>
        <taxon>Acanthomorphata</taxon>
        <taxon>Ovalentaria</taxon>
        <taxon>Atherinomorphae</taxon>
        <taxon>Beloniformes</taxon>
        <taxon>Adrianichthyidae</taxon>
        <taxon>Oryziinae</taxon>
        <taxon>Oryzias</taxon>
    </lineage>
</organism>
<dbReference type="Proteomes" id="UP000261560">
    <property type="component" value="Unplaced"/>
</dbReference>
<keyword evidence="2" id="KW-1185">Reference proteome</keyword>
<reference evidence="1" key="2">
    <citation type="submission" date="2025-09" db="UniProtKB">
        <authorList>
            <consortium name="Ensembl"/>
        </authorList>
    </citation>
    <scope>IDENTIFICATION</scope>
</reference>
<dbReference type="PaxDb" id="30732-ENSOMEP00000008765"/>
<sequence length="178" mass="20209">LTSADLSSFTLVPSMTKMDKTSCLSLDTSKDQQSLKKKFQRVVSVSFEEDDEGNLCLVAYPLSNDPAADLDIHDLSADCVFQGKTLQWGKKALVDKENRSKDSWSCNSHKDKSVQKLQEDQDVEQVQHVEGLHHGLEHSHSNAAPQVKRNPWSLECHQQHLQRMKENAKHRNQYSILP</sequence>
<evidence type="ECO:0000313" key="1">
    <source>
        <dbReference type="Ensembl" id="ENSOMEP00000008765.1"/>
    </source>
</evidence>
<protein>
    <submittedName>
        <fullName evidence="1">Uncharacterized protein</fullName>
    </submittedName>
</protein>
<dbReference type="OMA" id="DDERNLC"/>
<dbReference type="Ensembl" id="ENSOMET00000001899.1">
    <property type="protein sequence ID" value="ENSOMEP00000008765.1"/>
    <property type="gene ID" value="ENSOMEG00000009949.1"/>
</dbReference>